<dbReference type="AlphaFoldDB" id="A0A8S1X1J4"/>
<evidence type="ECO:0000313" key="2">
    <source>
        <dbReference type="Proteomes" id="UP000689195"/>
    </source>
</evidence>
<sequence>MNKIIRIKFSFYYASRIDCAPIAGVSCNPKSQTALKYCTDLTCTQIATLDLHSNDQFVLQKVITTGATIISVSNKQKNQVIIQLKAEILLRAVNIKEISTLSINQAGDIRILFQTPYYPVNG</sequence>
<comment type="caution">
    <text evidence="1">The sequence shown here is derived from an EMBL/GenBank/DDBJ whole genome shotgun (WGS) entry which is preliminary data.</text>
</comment>
<dbReference type="EMBL" id="CAJJDO010000112">
    <property type="protein sequence ID" value="CAD8196208.1"/>
    <property type="molecule type" value="Genomic_DNA"/>
</dbReference>
<proteinExistence type="predicted"/>
<protein>
    <submittedName>
        <fullName evidence="1">Uncharacterized protein</fullName>
    </submittedName>
</protein>
<keyword evidence="2" id="KW-1185">Reference proteome</keyword>
<gene>
    <name evidence="1" type="ORF">PPENT_87.1.T1120003</name>
</gene>
<organism evidence="1 2">
    <name type="scientific">Paramecium pentaurelia</name>
    <dbReference type="NCBI Taxonomy" id="43138"/>
    <lineage>
        <taxon>Eukaryota</taxon>
        <taxon>Sar</taxon>
        <taxon>Alveolata</taxon>
        <taxon>Ciliophora</taxon>
        <taxon>Intramacronucleata</taxon>
        <taxon>Oligohymenophorea</taxon>
        <taxon>Peniculida</taxon>
        <taxon>Parameciidae</taxon>
        <taxon>Paramecium</taxon>
    </lineage>
</organism>
<accession>A0A8S1X1J4</accession>
<reference evidence="1" key="1">
    <citation type="submission" date="2021-01" db="EMBL/GenBank/DDBJ databases">
        <authorList>
            <consortium name="Genoscope - CEA"/>
            <person name="William W."/>
        </authorList>
    </citation>
    <scope>NUCLEOTIDE SEQUENCE</scope>
</reference>
<dbReference type="Proteomes" id="UP000689195">
    <property type="component" value="Unassembled WGS sequence"/>
</dbReference>
<evidence type="ECO:0000313" key="1">
    <source>
        <dbReference type="EMBL" id="CAD8196208.1"/>
    </source>
</evidence>
<name>A0A8S1X1J4_9CILI</name>